<name>A0A376RKG1_ECOLX</name>
<sequence length="58" mass="6879">MYEKGILCMKKNDILQRGPNRFRKKDKINWLLDLLYEQNRVVPVIEGKTLCVAPNFDL</sequence>
<proteinExistence type="predicted"/>
<dbReference type="EMBL" id="UGCD01000002">
    <property type="protein sequence ID" value="STI18520.1"/>
    <property type="molecule type" value="Genomic_DNA"/>
</dbReference>
<dbReference type="AlphaFoldDB" id="A0A376RKG1"/>
<reference evidence="1 2" key="1">
    <citation type="submission" date="2018-06" db="EMBL/GenBank/DDBJ databases">
        <authorList>
            <consortium name="Pathogen Informatics"/>
            <person name="Doyle S."/>
        </authorList>
    </citation>
    <scope>NUCLEOTIDE SEQUENCE [LARGE SCALE GENOMIC DNA]</scope>
    <source>
        <strain evidence="1 2">NCTC10865</strain>
    </source>
</reference>
<dbReference type="Proteomes" id="UP000254159">
    <property type="component" value="Unassembled WGS sequence"/>
</dbReference>
<protein>
    <submittedName>
        <fullName evidence="1">Putative prophage protein</fullName>
    </submittedName>
</protein>
<organism evidence="1 2">
    <name type="scientific">Escherichia coli</name>
    <dbReference type="NCBI Taxonomy" id="562"/>
    <lineage>
        <taxon>Bacteria</taxon>
        <taxon>Pseudomonadati</taxon>
        <taxon>Pseudomonadota</taxon>
        <taxon>Gammaproteobacteria</taxon>
        <taxon>Enterobacterales</taxon>
        <taxon>Enterobacteriaceae</taxon>
        <taxon>Escherichia</taxon>
    </lineage>
</organism>
<gene>
    <name evidence="1" type="ORF">NCTC10865_03857</name>
</gene>
<evidence type="ECO:0000313" key="1">
    <source>
        <dbReference type="EMBL" id="STI18520.1"/>
    </source>
</evidence>
<evidence type="ECO:0000313" key="2">
    <source>
        <dbReference type="Proteomes" id="UP000254159"/>
    </source>
</evidence>
<accession>A0A376RKG1</accession>